<evidence type="ECO:0000313" key="1">
    <source>
        <dbReference type="EMBL" id="CCI36240.1"/>
    </source>
</evidence>
<reference evidence="1 2" key="1">
    <citation type="submission" date="2012-04" db="EMBL/GenBank/DDBJ databases">
        <authorList>
            <person name="Genoscope - CEA"/>
        </authorList>
    </citation>
    <scope>NUCLEOTIDE SEQUENCE [LARGE SCALE GENOMIC DNA]</scope>
    <source>
        <strain evidence="1 2">9701</strain>
    </source>
</reference>
<proteinExistence type="predicted"/>
<dbReference type="EMBL" id="CAIQ01000149">
    <property type="protein sequence ID" value="CCI36240.1"/>
    <property type="molecule type" value="Genomic_DNA"/>
</dbReference>
<dbReference type="AlphaFoldDB" id="I4IPL6"/>
<sequence>MSIVCNLERTNQLNLLPDQDLVDLCLHIESYQVTKNPTFLV</sequence>
<gene>
    <name evidence="1" type="ORF">MICAK_2320014</name>
</gene>
<evidence type="ECO:0000313" key="2">
    <source>
        <dbReference type="Proteomes" id="UP000004047"/>
    </source>
</evidence>
<dbReference type="HOGENOM" id="CLU_200464_2_0_3"/>
<organism evidence="1 2">
    <name type="scientific">Microcystis aeruginosa PCC 9701</name>
    <dbReference type="NCBI Taxonomy" id="721123"/>
    <lineage>
        <taxon>Bacteria</taxon>
        <taxon>Bacillati</taxon>
        <taxon>Cyanobacteriota</taxon>
        <taxon>Cyanophyceae</taxon>
        <taxon>Oscillatoriophycideae</taxon>
        <taxon>Chroococcales</taxon>
        <taxon>Microcystaceae</taxon>
        <taxon>Microcystis</taxon>
    </lineage>
</organism>
<dbReference type="Proteomes" id="UP000004047">
    <property type="component" value="Unassembled WGS sequence"/>
</dbReference>
<accession>I4IPL6</accession>
<comment type="caution">
    <text evidence="1">The sequence shown here is derived from an EMBL/GenBank/DDBJ whole genome shotgun (WGS) entry which is preliminary data.</text>
</comment>
<name>I4IPL6_MICAE</name>
<protein>
    <submittedName>
        <fullName evidence="1">Uncharacterized protein</fullName>
    </submittedName>
</protein>